<keyword evidence="6" id="KW-0472">Membrane</keyword>
<reference evidence="8 9" key="1">
    <citation type="journal article" date="2013" name="Arch. Virol.">
        <title>Comparative analysis of the genomes of Clostera anastomosis (L.) granulovirus and Clostera anachoreta granulovirus.</title>
        <authorList>
            <person name="Liang Z."/>
            <person name="Zhang X."/>
            <person name="Yin X."/>
            <person name="Song X."/>
            <person name="Shao X."/>
            <person name="Wang L."/>
        </authorList>
    </citation>
    <scope>NUCLEOTIDE SEQUENCE [LARGE SCALE GENOMIC DNA]</scope>
    <source>
        <strain evidence="8">CaLGV-Henan</strain>
    </source>
</reference>
<dbReference type="Pfam" id="PF08475">
    <property type="entry name" value="Baculo_VP91_N"/>
    <property type="match status" value="1"/>
</dbReference>
<dbReference type="Proteomes" id="UP000204024">
    <property type="component" value="Segment"/>
</dbReference>
<evidence type="ECO:0000256" key="6">
    <source>
        <dbReference type="SAM" id="Phobius"/>
    </source>
</evidence>
<proteinExistence type="predicted"/>
<sequence length="631" mass="70605">MISVTSVLVMILLVTMVLLFYNQFIVDDFNNVSFTTRLNVLKNYMRMAGDDMRIPHSLGYVSKVNGDTYTVTYFDTETMDEVDAKHHDRTVEEFNFVRQSYTPVNVGQPNSSSVSFVAYDPQKFVAHADDGDVIMHCEHGVFDGTQCVPKPVCERTDVDIPLTETVLNRLLFDRNLAQSKPQSNATKHHPTVYVHCDSNRFPHIEECPNGDTFNGHRCVSNPPIGTNGAGVVTSVKLDKVGGNPYVVYSSKVFGKRRFVTPRNEGVTHVVQTDELHGVITDTAHDTRLSMVKTVACSRKILYSKNKAVNEMLVLRPLNLIDNYNELQIKRSTPMVPVNCTYPFDASPCLDNKLGHTFTYETLAPNQFLECLDNNNLLLHTCGSVSFENGVHVCDVDSDCVDLKNGSGVVVNTIHGDNISFDTGRLTCLNHKIVNVLECDTTDFVSDKTFVHPFDVTLNITLPTQVYDAYTQTCVDYNVDNVSINNDAFKVTVRDMPELSGSMVGRVSKIASQRALLDENLISRFVTYSRDVGEIVLDPKTCTVTECGEGGSGVFVDVLENGRYNLCHDGVLLQEVILKDDEYVDKGELKRIEGYSGQCRYKDGDDYFDVPIRITDGYKCEFTVPTVYNKKQ</sequence>
<evidence type="ECO:0000256" key="2">
    <source>
        <dbReference type="ARBA" id="ARBA00022729"/>
    </source>
</evidence>
<organism evidence="8 9">
    <name type="scientific">Clostera anastomosis granulovirus A</name>
    <dbReference type="NCBI Taxonomy" id="1986289"/>
    <lineage>
        <taxon>Viruses</taxon>
        <taxon>Viruses incertae sedis</taxon>
        <taxon>Naldaviricetes</taxon>
        <taxon>Lefavirales</taxon>
        <taxon>Baculoviridae</taxon>
        <taxon>Betabaculovirus</taxon>
        <taxon>Betabaculovirus clanastomosis</taxon>
    </lineage>
</organism>
<dbReference type="OrthoDB" id="1474at10239"/>
<protein>
    <submittedName>
        <fullName evidence="8">Vp91-capsid</fullName>
    </submittedName>
</protein>
<dbReference type="KEGG" id="vg:17428789"/>
<keyword evidence="6" id="KW-0812">Transmembrane</keyword>
<evidence type="ECO:0000259" key="7">
    <source>
        <dbReference type="PROSITE" id="PS51807"/>
    </source>
</evidence>
<dbReference type="GeneID" id="17428789"/>
<keyword evidence="3" id="KW-0677">Repeat</keyword>
<dbReference type="PROSITE" id="PS51807">
    <property type="entry name" value="ZF_C2HC_BV"/>
    <property type="match status" value="1"/>
</dbReference>
<dbReference type="GO" id="GO:0008061">
    <property type="term" value="F:chitin binding"/>
    <property type="evidence" value="ECO:0007669"/>
    <property type="project" value="UniProtKB-KW"/>
</dbReference>
<feature type="transmembrane region" description="Helical" evidence="6">
    <location>
        <begin position="7"/>
        <end position="26"/>
    </location>
</feature>
<evidence type="ECO:0000256" key="3">
    <source>
        <dbReference type="ARBA" id="ARBA00022737"/>
    </source>
</evidence>
<dbReference type="InterPro" id="IPR013682">
    <property type="entry name" value="BaculoV_Vp91_N"/>
</dbReference>
<keyword evidence="6" id="KW-1133">Transmembrane helix</keyword>
<evidence type="ECO:0000313" key="9">
    <source>
        <dbReference type="Proteomes" id="UP000204024"/>
    </source>
</evidence>
<feature type="domain" description="Zinc finger C2HC baculovirus (BV)-type profile" evidence="7">
    <location>
        <begin position="147"/>
        <end position="196"/>
    </location>
</feature>
<keyword evidence="2" id="KW-0732">Signal</keyword>
<evidence type="ECO:0000256" key="1">
    <source>
        <dbReference type="ARBA" id="ARBA00022669"/>
    </source>
</evidence>
<keyword evidence="9" id="KW-1185">Reference proteome</keyword>
<name>U5KB65_9BBAC</name>
<dbReference type="RefSeq" id="YP_008720035.1">
    <property type="nucleotide sequence ID" value="NC_022646.1"/>
</dbReference>
<keyword evidence="5" id="KW-0325">Glycoprotein</keyword>
<evidence type="ECO:0000256" key="5">
    <source>
        <dbReference type="ARBA" id="ARBA00023180"/>
    </source>
</evidence>
<evidence type="ECO:0000256" key="4">
    <source>
        <dbReference type="ARBA" id="ARBA00023157"/>
    </source>
</evidence>
<accession>U5KB65</accession>
<keyword evidence="1" id="KW-0147">Chitin-binding</keyword>
<evidence type="ECO:0000313" key="8">
    <source>
        <dbReference type="EMBL" id="AGQ20346.1"/>
    </source>
</evidence>
<dbReference type="EMBL" id="KC179784">
    <property type="protein sequence ID" value="AGQ20346.1"/>
    <property type="molecule type" value="Genomic_DNA"/>
</dbReference>
<gene>
    <name evidence="8" type="ORF">CaLGV088</name>
</gene>
<keyword evidence="4" id="KW-1015">Disulfide bond</keyword>